<dbReference type="Gene3D" id="2.60.120.260">
    <property type="entry name" value="Galactose-binding domain-like"/>
    <property type="match status" value="1"/>
</dbReference>
<dbReference type="InterPro" id="IPR008979">
    <property type="entry name" value="Galactose-bd-like_sf"/>
</dbReference>
<evidence type="ECO:0000313" key="1">
    <source>
        <dbReference type="EMBL" id="QJA49357.1"/>
    </source>
</evidence>
<organism evidence="1">
    <name type="scientific">viral metagenome</name>
    <dbReference type="NCBI Taxonomy" id="1070528"/>
    <lineage>
        <taxon>unclassified sequences</taxon>
        <taxon>metagenomes</taxon>
        <taxon>organismal metagenomes</taxon>
    </lineage>
</organism>
<dbReference type="EMBL" id="MT142410">
    <property type="protein sequence ID" value="QJA80179.1"/>
    <property type="molecule type" value="Genomic_DNA"/>
</dbReference>
<gene>
    <name evidence="2" type="ORF">MM415A00766_0008</name>
    <name evidence="1" type="ORF">TM448A01329_0002</name>
</gene>
<dbReference type="SUPFAM" id="SSF49785">
    <property type="entry name" value="Galactose-binding domain-like"/>
    <property type="match status" value="1"/>
</dbReference>
<sequence length="262" mass="29679">MSYQLYHQSIESATLTYSATADTNYPATNMQDRYKNTFFKDTGIGADCDIKIDFGANRTCDYILLGNYFAIPDGGTTLTIDLQRDDNAGFASPTTVFSTENIYSATLTKKLKTFTSCTDRYWRILFKSNTGVTEVDNLQIGTIFLGTAITLSHSPELDVAQSADYLVNVNQGVGGIRSGSIDNTTVRRLWSYPWKLLSETDKTNLQTFRDSVYMNKDLSRYPFWWSPDTGTTLYYARTKGALDMKQQAYQAWTWDANFEEEL</sequence>
<evidence type="ECO:0000313" key="2">
    <source>
        <dbReference type="EMBL" id="QJA80179.1"/>
    </source>
</evidence>
<proteinExistence type="predicted"/>
<dbReference type="EMBL" id="MT144133">
    <property type="protein sequence ID" value="QJA49357.1"/>
    <property type="molecule type" value="Genomic_DNA"/>
</dbReference>
<dbReference type="AlphaFoldDB" id="A0A6H1ZPX3"/>
<protein>
    <submittedName>
        <fullName evidence="1">Uncharacterized protein</fullName>
    </submittedName>
</protein>
<name>A0A6H1ZPX3_9ZZZZ</name>
<accession>A0A6H1ZPX3</accession>
<reference evidence="1" key="1">
    <citation type="submission" date="2020-03" db="EMBL/GenBank/DDBJ databases">
        <title>The deep terrestrial virosphere.</title>
        <authorList>
            <person name="Holmfeldt K."/>
            <person name="Nilsson E."/>
            <person name="Simone D."/>
            <person name="Lopez-Fernandez M."/>
            <person name="Wu X."/>
            <person name="de Brujin I."/>
            <person name="Lundin D."/>
            <person name="Andersson A."/>
            <person name="Bertilsson S."/>
            <person name="Dopson M."/>
        </authorList>
    </citation>
    <scope>NUCLEOTIDE SEQUENCE</scope>
    <source>
        <strain evidence="2">MM415A00766</strain>
        <strain evidence="1">TM448A01329</strain>
    </source>
</reference>